<evidence type="ECO:0000256" key="6">
    <source>
        <dbReference type="ARBA" id="ARBA00022827"/>
    </source>
</evidence>
<dbReference type="InterPro" id="IPR010199">
    <property type="entry name" value="CysJ"/>
</dbReference>
<dbReference type="Pfam" id="PF00667">
    <property type="entry name" value="FAD_binding_1"/>
    <property type="match status" value="2"/>
</dbReference>
<dbReference type="GO" id="GO:0050660">
    <property type="term" value="F:flavin adenine dinucleotide binding"/>
    <property type="evidence" value="ECO:0007669"/>
    <property type="project" value="InterPro"/>
</dbReference>
<dbReference type="RefSeq" id="WP_208098313.1">
    <property type="nucleotide sequence ID" value="NZ_JAGDYM010000013.1"/>
</dbReference>
<dbReference type="Gene3D" id="1.20.990.10">
    <property type="entry name" value="NADPH-cytochrome p450 Reductase, Chain A, domain 3"/>
    <property type="match status" value="1"/>
</dbReference>
<evidence type="ECO:0000256" key="2">
    <source>
        <dbReference type="ARBA" id="ARBA00022448"/>
    </source>
</evidence>
<feature type="binding site" evidence="12">
    <location>
        <begin position="363"/>
        <end position="366"/>
    </location>
    <ligand>
        <name>FAD</name>
        <dbReference type="ChEBI" id="CHEBI:57692"/>
    </ligand>
</feature>
<dbReference type="FunFam" id="3.40.50.80:FF:000001">
    <property type="entry name" value="NADPH--cytochrome P450 reductase 1"/>
    <property type="match status" value="1"/>
</dbReference>
<comment type="cofactor">
    <cofactor evidence="12">
        <name>FAD</name>
        <dbReference type="ChEBI" id="CHEBI:57692"/>
    </cofactor>
    <text evidence="12">Binds 1 FAD per subunit.</text>
</comment>
<dbReference type="Pfam" id="PF00175">
    <property type="entry name" value="NAD_binding_1"/>
    <property type="match status" value="1"/>
</dbReference>
<dbReference type="PRINTS" id="PR00369">
    <property type="entry name" value="FLAVODOXIN"/>
</dbReference>
<dbReference type="SUPFAM" id="SSF52218">
    <property type="entry name" value="Flavoproteins"/>
    <property type="match status" value="1"/>
</dbReference>
<comment type="caution">
    <text evidence="15">The sequence shown here is derived from an EMBL/GenBank/DDBJ whole genome shotgun (WGS) entry which is preliminary data.</text>
</comment>
<dbReference type="PANTHER" id="PTHR19384">
    <property type="entry name" value="NITRIC OXIDE SYNTHASE-RELATED"/>
    <property type="match status" value="1"/>
</dbReference>
<dbReference type="GO" id="GO:0005829">
    <property type="term" value="C:cytosol"/>
    <property type="evidence" value="ECO:0007669"/>
    <property type="project" value="TreeGrafter"/>
</dbReference>
<evidence type="ECO:0000256" key="8">
    <source>
        <dbReference type="ARBA" id="ARBA00022982"/>
    </source>
</evidence>
<evidence type="ECO:0000256" key="4">
    <source>
        <dbReference type="ARBA" id="ARBA00022630"/>
    </source>
</evidence>
<evidence type="ECO:0000256" key="7">
    <source>
        <dbReference type="ARBA" id="ARBA00022857"/>
    </source>
</evidence>
<comment type="catalytic activity">
    <reaction evidence="11">
        <text>hydrogen sulfide + 3 NADP(+) + 3 H2O = sulfite + 3 NADPH + 4 H(+)</text>
        <dbReference type="Rhea" id="RHEA:13801"/>
        <dbReference type="ChEBI" id="CHEBI:15377"/>
        <dbReference type="ChEBI" id="CHEBI:15378"/>
        <dbReference type="ChEBI" id="CHEBI:17359"/>
        <dbReference type="ChEBI" id="CHEBI:29919"/>
        <dbReference type="ChEBI" id="CHEBI:57783"/>
        <dbReference type="ChEBI" id="CHEBI:58349"/>
        <dbReference type="EC" id="1.8.1.2"/>
    </reaction>
</comment>
<dbReference type="EMBL" id="JAGDYM010000013">
    <property type="protein sequence ID" value="MBO1902554.1"/>
    <property type="molecule type" value="Genomic_DNA"/>
</dbReference>
<keyword evidence="3" id="KW-0028">Amino-acid biosynthesis</keyword>
<accession>A0A939MT81</accession>
<evidence type="ECO:0000256" key="11">
    <source>
        <dbReference type="ARBA" id="ARBA00052219"/>
    </source>
</evidence>
<dbReference type="InterPro" id="IPR001709">
    <property type="entry name" value="Flavoprot_Pyr_Nucl_cyt_Rdtase"/>
</dbReference>
<keyword evidence="10" id="KW-0198">Cysteine biosynthesis</keyword>
<dbReference type="Gene3D" id="3.40.50.360">
    <property type="match status" value="1"/>
</dbReference>
<dbReference type="Gene3D" id="2.40.30.10">
    <property type="entry name" value="Translation factors"/>
    <property type="match status" value="1"/>
</dbReference>
<protein>
    <recommendedName>
        <fullName evidence="1">assimilatory sulfite reductase (NADPH)</fullName>
        <ecNumber evidence="1">1.8.1.2</ecNumber>
    </recommendedName>
</protein>
<dbReference type="PROSITE" id="PS51384">
    <property type="entry name" value="FAD_FR"/>
    <property type="match status" value="1"/>
</dbReference>
<dbReference type="SUPFAM" id="SSF52343">
    <property type="entry name" value="Ferredoxin reductase-like, C-terminal NADP-linked domain"/>
    <property type="match status" value="1"/>
</dbReference>
<dbReference type="EC" id="1.8.1.2" evidence="1"/>
<feature type="binding site" evidence="12">
    <location>
        <begin position="97"/>
        <end position="100"/>
    </location>
    <ligand>
        <name>FMN</name>
        <dbReference type="ChEBI" id="CHEBI:58210"/>
    </ligand>
</feature>
<dbReference type="NCBIfam" id="NF004859">
    <property type="entry name" value="PRK06214.1"/>
    <property type="match status" value="1"/>
</dbReference>
<keyword evidence="8" id="KW-0249">Electron transport</keyword>
<evidence type="ECO:0000256" key="3">
    <source>
        <dbReference type="ARBA" id="ARBA00022605"/>
    </source>
</evidence>
<evidence type="ECO:0000313" key="16">
    <source>
        <dbReference type="Proteomes" id="UP000664382"/>
    </source>
</evidence>
<keyword evidence="5 12" id="KW-0288">FMN</keyword>
<dbReference type="PANTHER" id="PTHR19384:SF128">
    <property type="entry name" value="NADPH OXIDOREDUCTASE A"/>
    <property type="match status" value="1"/>
</dbReference>
<gene>
    <name evidence="15" type="ORF">J4H92_11410</name>
</gene>
<feature type="binding site" evidence="12">
    <location>
        <begin position="395"/>
        <end position="398"/>
    </location>
    <ligand>
        <name>FAD</name>
        <dbReference type="ChEBI" id="CHEBI:57692"/>
    </ligand>
</feature>
<keyword evidence="2" id="KW-0813">Transport</keyword>
<evidence type="ECO:0000259" key="14">
    <source>
        <dbReference type="PROSITE" id="PS51384"/>
    </source>
</evidence>
<feature type="domain" description="FAD-binding FR-type" evidence="14">
    <location>
        <begin position="213"/>
        <end position="424"/>
    </location>
</feature>
<evidence type="ECO:0000256" key="5">
    <source>
        <dbReference type="ARBA" id="ARBA00022643"/>
    </source>
</evidence>
<reference evidence="15" key="1">
    <citation type="submission" date="2021-03" db="EMBL/GenBank/DDBJ databases">
        <title>Leucobacter chromiisoli sp. nov., isolated from chromium-containing soil of chemical plant.</title>
        <authorList>
            <person name="Xu Z."/>
        </authorList>
    </citation>
    <scope>NUCLEOTIDE SEQUENCE</scope>
    <source>
        <strain evidence="15">S27</strain>
    </source>
</reference>
<evidence type="ECO:0000256" key="10">
    <source>
        <dbReference type="ARBA" id="ARBA00023192"/>
    </source>
</evidence>
<dbReference type="Pfam" id="PF00258">
    <property type="entry name" value="Flavodoxin_1"/>
    <property type="match status" value="1"/>
</dbReference>
<evidence type="ECO:0000256" key="9">
    <source>
        <dbReference type="ARBA" id="ARBA00023002"/>
    </source>
</evidence>
<sequence>MNGLYIPADAPFTQEQEAWLTGFFLGIAANKSVDQSSSAPALTVHVLYGSQTGNAEGIANDLAATARTRGILMPVRALDDVPTEELAELSTVIVITSTYGEGEMPDNAELFWSSLESAGHPRLEQLRFAVLSLGDSGYDDFCQAGRLIDLRLEQLGAARLHPRVDCDVDFEEPAEGWISELVARLAAEAPEADALPAPTGAVPVQKPATWTRKRPYESRLVENRVLSGTGSTKEIRHFEFALGDSGIEYAAGDAFGVVPVNDPVLVDRLIAELGLRPDHEIEGLPLVHHLGRKAEIVTPSRELLALVAELFPDSEPGRLLARGQREGLDEWLWGKDTLDIVLSTGMKLGAEEFVALLRPLQPRAYSISSSPLHSPDRIHLTVASVRYGADRPHGGVCSTFLADRLGADEPVGVFLQPNAAFRLPEDGDVPVIMVGPGTGVAPFRGFVQERAAMGATGRNWLFFGDQHRSSDFIYEDELGAWAESGVLTRLDLAFSRDQREKVYVQTRMQESGAELYAWLEEGAHLYVCGDASRMAKDVDAALHRIVAEQRGRGDDDAAEYVSSLKRGKRYLRDVY</sequence>
<dbReference type="InterPro" id="IPR001433">
    <property type="entry name" value="OxRdtase_FAD/NAD-bd"/>
</dbReference>
<dbReference type="CDD" id="cd06199">
    <property type="entry name" value="SiR"/>
    <property type="match status" value="1"/>
</dbReference>
<dbReference type="AlphaFoldDB" id="A0A939MT81"/>
<dbReference type="PROSITE" id="PS50902">
    <property type="entry name" value="FLAVODOXIN_LIKE"/>
    <property type="match status" value="1"/>
</dbReference>
<proteinExistence type="predicted"/>
<keyword evidence="16" id="KW-1185">Reference proteome</keyword>
<dbReference type="Gene3D" id="3.40.50.80">
    <property type="entry name" value="Nucleotide-binding domain of ferredoxin-NADP reductase (FNR) module"/>
    <property type="match status" value="1"/>
</dbReference>
<feature type="binding site" evidence="12">
    <location>
        <position position="387"/>
    </location>
    <ligand>
        <name>FAD</name>
        <dbReference type="ChEBI" id="CHEBI:57692"/>
    </ligand>
</feature>
<feature type="binding site" evidence="12">
    <location>
        <position position="537"/>
    </location>
    <ligand>
        <name>NADP(+)</name>
        <dbReference type="ChEBI" id="CHEBI:58349"/>
    </ligand>
</feature>
<dbReference type="InterPro" id="IPR008254">
    <property type="entry name" value="Flavodoxin/NO_synth"/>
</dbReference>
<feature type="domain" description="Flavodoxin-like" evidence="13">
    <location>
        <begin position="44"/>
        <end position="182"/>
    </location>
</feature>
<feature type="binding site" evidence="12">
    <location>
        <begin position="495"/>
        <end position="496"/>
    </location>
    <ligand>
        <name>NADP(+)</name>
        <dbReference type="ChEBI" id="CHEBI:58349"/>
    </ligand>
</feature>
<dbReference type="InterPro" id="IPR017938">
    <property type="entry name" value="Riboflavin_synthase-like_b-brl"/>
</dbReference>
<keyword evidence="6 12" id="KW-0274">FAD</keyword>
<keyword evidence="7 12" id="KW-0521">NADP</keyword>
<dbReference type="GO" id="GO:0019344">
    <property type="term" value="P:cysteine biosynthetic process"/>
    <property type="evidence" value="ECO:0007669"/>
    <property type="project" value="UniProtKB-KW"/>
</dbReference>
<dbReference type="SUPFAM" id="SSF63380">
    <property type="entry name" value="Riboflavin synthase domain-like"/>
    <property type="match status" value="1"/>
</dbReference>
<evidence type="ECO:0000256" key="12">
    <source>
        <dbReference type="PIRSR" id="PIRSR000207-1"/>
    </source>
</evidence>
<dbReference type="InterPro" id="IPR023173">
    <property type="entry name" value="NADPH_Cyt_P450_Rdtase_alpha"/>
</dbReference>
<feature type="binding site" evidence="12">
    <location>
        <begin position="133"/>
        <end position="142"/>
    </location>
    <ligand>
        <name>FMN</name>
        <dbReference type="ChEBI" id="CHEBI:58210"/>
    </ligand>
</feature>
<keyword evidence="4" id="KW-0285">Flavoprotein</keyword>
<feature type="binding site" evidence="12">
    <location>
        <position position="575"/>
    </location>
    <ligand>
        <name>FAD</name>
        <dbReference type="ChEBI" id="CHEBI:57692"/>
    </ligand>
</feature>
<comment type="cofactor">
    <cofactor evidence="12">
        <name>FMN</name>
        <dbReference type="ChEBI" id="CHEBI:58210"/>
    </cofactor>
    <text evidence="12">Binds 1 FMN per subunit.</text>
</comment>
<evidence type="ECO:0000256" key="1">
    <source>
        <dbReference type="ARBA" id="ARBA00012604"/>
    </source>
</evidence>
<dbReference type="InterPro" id="IPR001094">
    <property type="entry name" value="Flavdoxin-like"/>
</dbReference>
<evidence type="ECO:0000259" key="13">
    <source>
        <dbReference type="PROSITE" id="PS50902"/>
    </source>
</evidence>
<evidence type="ECO:0000313" key="15">
    <source>
        <dbReference type="EMBL" id="MBO1902554.1"/>
    </source>
</evidence>
<feature type="binding site" evidence="12">
    <location>
        <begin position="381"/>
        <end position="383"/>
    </location>
    <ligand>
        <name>FAD</name>
        <dbReference type="ChEBI" id="CHEBI:57692"/>
    </ligand>
</feature>
<dbReference type="Proteomes" id="UP000664382">
    <property type="component" value="Unassembled WGS sequence"/>
</dbReference>
<organism evidence="15 16">
    <name type="scientific">Leucobacter weissii</name>
    <dbReference type="NCBI Taxonomy" id="1983706"/>
    <lineage>
        <taxon>Bacteria</taxon>
        <taxon>Bacillati</taxon>
        <taxon>Actinomycetota</taxon>
        <taxon>Actinomycetes</taxon>
        <taxon>Micrococcales</taxon>
        <taxon>Microbacteriaceae</taxon>
        <taxon>Leucobacter</taxon>
    </lineage>
</organism>
<keyword evidence="9 15" id="KW-0560">Oxidoreductase</keyword>
<dbReference type="GO" id="GO:0004783">
    <property type="term" value="F:sulfite reductase (NADPH) activity"/>
    <property type="evidence" value="ECO:0007669"/>
    <property type="project" value="UniProtKB-EC"/>
</dbReference>
<dbReference type="InterPro" id="IPR003097">
    <property type="entry name" value="CysJ-like_FAD-binding"/>
</dbReference>
<feature type="binding site" evidence="12">
    <location>
        <begin position="501"/>
        <end position="505"/>
    </location>
    <ligand>
        <name>NADP(+)</name>
        <dbReference type="ChEBI" id="CHEBI:58349"/>
    </ligand>
</feature>
<dbReference type="InterPro" id="IPR039261">
    <property type="entry name" value="FNR_nucleotide-bd"/>
</dbReference>
<dbReference type="PRINTS" id="PR00371">
    <property type="entry name" value="FPNCR"/>
</dbReference>
<feature type="binding site" evidence="12">
    <location>
        <begin position="50"/>
        <end position="55"/>
    </location>
    <ligand>
        <name>FMN</name>
        <dbReference type="ChEBI" id="CHEBI:58210"/>
    </ligand>
</feature>
<dbReference type="InterPro" id="IPR017927">
    <property type="entry name" value="FAD-bd_FR_type"/>
</dbReference>
<dbReference type="PIRSF" id="PIRSF000207">
    <property type="entry name" value="SiR-FP_CysJ"/>
    <property type="match status" value="1"/>
</dbReference>
<dbReference type="GO" id="GO:0010181">
    <property type="term" value="F:FMN binding"/>
    <property type="evidence" value="ECO:0007669"/>
    <property type="project" value="InterPro"/>
</dbReference>
<name>A0A939MT81_9MICO</name>
<dbReference type="InterPro" id="IPR029039">
    <property type="entry name" value="Flavoprotein-like_sf"/>
</dbReference>